<keyword evidence="4 11" id="KW-0560">Oxidoreductase</keyword>
<feature type="binding site" evidence="9">
    <location>
        <begin position="243"/>
        <end position="250"/>
    </location>
    <ligand>
        <name>NAD(+)</name>
        <dbReference type="ChEBI" id="CHEBI:57540"/>
    </ligand>
</feature>
<name>A0A6U3XDJ0_9STRA</name>
<feature type="chain" id="PRO_5030160254" description="Dihydrolipoyl dehydrogenase" evidence="12">
    <location>
        <begin position="22"/>
        <end position="544"/>
    </location>
</feature>
<evidence type="ECO:0000256" key="9">
    <source>
        <dbReference type="PIRSR" id="PIRSR000350-3"/>
    </source>
</evidence>
<keyword evidence="7 11" id="KW-0676">Redox-active center</keyword>
<reference evidence="15" key="1">
    <citation type="submission" date="2021-01" db="EMBL/GenBank/DDBJ databases">
        <authorList>
            <person name="Corre E."/>
            <person name="Pelletier E."/>
            <person name="Niang G."/>
            <person name="Scheremetjew M."/>
            <person name="Finn R."/>
            <person name="Kale V."/>
            <person name="Holt S."/>
            <person name="Cochrane G."/>
            <person name="Meng A."/>
            <person name="Brown T."/>
            <person name="Cohen L."/>
        </authorList>
    </citation>
    <scope>NUCLEOTIDE SEQUENCE</scope>
    <source>
        <strain evidence="15">GSO104</strain>
    </source>
</reference>
<dbReference type="GO" id="GO:0006103">
    <property type="term" value="P:2-oxoglutarate metabolic process"/>
    <property type="evidence" value="ECO:0007669"/>
    <property type="project" value="TreeGrafter"/>
</dbReference>
<dbReference type="AlphaFoldDB" id="A0A6U3XDJ0"/>
<protein>
    <recommendedName>
        <fullName evidence="16">Dihydrolipoyl dehydrogenase</fullName>
    </recommendedName>
</protein>
<evidence type="ECO:0000256" key="10">
    <source>
        <dbReference type="PIRSR" id="PIRSR000350-4"/>
    </source>
</evidence>
<sequence length="544" mass="57486">MKITSALSYFLFAAATSSSVALTFTPTSSKLSPSSTAFSTTFRRQYAPSKTTMLRMSDDSTGEYDFDVIIIGCGVGGHGAALHSRAQSLKTAVFAGGDVGGTCVNRGCVPSKALLAASGRVRDMKDAAHLSDLGIAVEGDVTYDREGIAAHAKNLANRVKGNLENSLIALGVDVVEGRGVLTGNANEVKDEATGKVYTAKDIILAPGSIPFVPPGITVDEKTVFTSDGALELPYVPEWVAIIGSGYIGLEFSDVYTALGSEVTFIEALPMLMPTFDREIAKMAERMLIRDRPIDYRTNVFASEVTPGIPGEKPVTIKMIDANTKEHVETLEVDAAMVATGRVPNTANMGLESMGIETQRGFVAVNEKMQVLTKHEDGEVVPGVWCIGDANGKMMLAHAASAQGISAIENIAGREHAVDHDAIPAACFTHPEIAMVGPTEEQCIERAEKEGWTLGKSQGNFRANSKALAEGEGNGIAKVLFNKDTGKVVAVHIIGIHAADLIQECSNAVAAGTTVQELSMMVHTHPTLCEVLDEAFKGAVGMSSH</sequence>
<feature type="binding site" evidence="9">
    <location>
        <begin position="394"/>
        <end position="397"/>
    </location>
    <ligand>
        <name>FAD</name>
        <dbReference type="ChEBI" id="CHEBI:57692"/>
    </ligand>
</feature>
<accession>A0A6U3XDJ0</accession>
<proteinExistence type="inferred from homology"/>
<dbReference type="PANTHER" id="PTHR22912">
    <property type="entry name" value="DISULFIDE OXIDOREDUCTASE"/>
    <property type="match status" value="1"/>
</dbReference>
<dbReference type="Gene3D" id="3.30.390.30">
    <property type="match status" value="1"/>
</dbReference>
<dbReference type="InterPro" id="IPR012999">
    <property type="entry name" value="Pyr_OxRdtase_I_AS"/>
</dbReference>
<evidence type="ECO:0000313" key="15">
    <source>
        <dbReference type="EMBL" id="CAE4582665.1"/>
    </source>
</evidence>
<evidence type="ECO:0000256" key="4">
    <source>
        <dbReference type="ARBA" id="ARBA00023002"/>
    </source>
</evidence>
<evidence type="ECO:0000256" key="7">
    <source>
        <dbReference type="ARBA" id="ARBA00023284"/>
    </source>
</evidence>
<comment type="similarity">
    <text evidence="1 11">Belongs to the class-I pyridine nucleotide-disulfide oxidoreductase family.</text>
</comment>
<feature type="binding site" evidence="9">
    <location>
        <position position="266"/>
    </location>
    <ligand>
        <name>NAD(+)</name>
        <dbReference type="ChEBI" id="CHEBI:57540"/>
    </ligand>
</feature>
<evidence type="ECO:0000256" key="2">
    <source>
        <dbReference type="ARBA" id="ARBA00022630"/>
    </source>
</evidence>
<gene>
    <name evidence="15" type="ORF">DBRI00130_LOCUS2353</name>
</gene>
<feature type="domain" description="FAD/NAD(P)-binding" evidence="14">
    <location>
        <begin position="66"/>
        <end position="403"/>
    </location>
</feature>
<dbReference type="Pfam" id="PF07992">
    <property type="entry name" value="Pyr_redox_2"/>
    <property type="match status" value="1"/>
</dbReference>
<dbReference type="Pfam" id="PF02852">
    <property type="entry name" value="Pyr_redox_dim"/>
    <property type="match status" value="1"/>
</dbReference>
<dbReference type="InterPro" id="IPR036188">
    <property type="entry name" value="FAD/NAD-bd_sf"/>
</dbReference>
<feature type="binding site" evidence="9">
    <location>
        <position position="388"/>
    </location>
    <ligand>
        <name>FAD</name>
        <dbReference type="ChEBI" id="CHEBI:57692"/>
    </ligand>
</feature>
<dbReference type="PRINTS" id="PR00411">
    <property type="entry name" value="PNDRDTASEI"/>
</dbReference>
<keyword evidence="6" id="KW-1015">Disulfide bond</keyword>
<feature type="binding site" evidence="9">
    <location>
        <position position="179"/>
    </location>
    <ligand>
        <name>FAD</name>
        <dbReference type="ChEBI" id="CHEBI:57692"/>
    </ligand>
</feature>
<keyword evidence="3 9" id="KW-0274">FAD</keyword>
<feature type="binding site" evidence="9">
    <location>
        <position position="340"/>
    </location>
    <ligand>
        <name>NAD(+)</name>
        <dbReference type="ChEBI" id="CHEBI:57540"/>
    </ligand>
</feature>
<feature type="signal peptide" evidence="12">
    <location>
        <begin position="1"/>
        <end position="21"/>
    </location>
</feature>
<dbReference type="InterPro" id="IPR004099">
    <property type="entry name" value="Pyr_nucl-diS_OxRdtase_dimer"/>
</dbReference>
<dbReference type="PROSITE" id="PS00076">
    <property type="entry name" value="PYRIDINE_REDOX_1"/>
    <property type="match status" value="1"/>
</dbReference>
<dbReference type="FunFam" id="3.30.390.30:FF:000001">
    <property type="entry name" value="Dihydrolipoyl dehydrogenase"/>
    <property type="match status" value="1"/>
</dbReference>
<feature type="domain" description="Pyridine nucleotide-disulphide oxidoreductase dimerisation" evidence="13">
    <location>
        <begin position="422"/>
        <end position="534"/>
    </location>
</feature>
<keyword evidence="5 9" id="KW-0520">NAD</keyword>
<evidence type="ECO:0000256" key="6">
    <source>
        <dbReference type="ARBA" id="ARBA00023157"/>
    </source>
</evidence>
<evidence type="ECO:0000256" key="5">
    <source>
        <dbReference type="ARBA" id="ARBA00023027"/>
    </source>
</evidence>
<dbReference type="SUPFAM" id="SSF55424">
    <property type="entry name" value="FAD/NAD-linked reductases, dimerisation (C-terminal) domain"/>
    <property type="match status" value="1"/>
</dbReference>
<evidence type="ECO:0000256" key="12">
    <source>
        <dbReference type="SAM" id="SignalP"/>
    </source>
</evidence>
<feature type="active site" description="Proton acceptor" evidence="8">
    <location>
        <position position="524"/>
    </location>
</feature>
<keyword evidence="9" id="KW-0547">Nucleotide-binding</keyword>
<evidence type="ECO:0000259" key="14">
    <source>
        <dbReference type="Pfam" id="PF07992"/>
    </source>
</evidence>
<organism evidence="15">
    <name type="scientific">Ditylum brightwellii</name>
    <dbReference type="NCBI Taxonomy" id="49249"/>
    <lineage>
        <taxon>Eukaryota</taxon>
        <taxon>Sar</taxon>
        <taxon>Stramenopiles</taxon>
        <taxon>Ochrophyta</taxon>
        <taxon>Bacillariophyta</taxon>
        <taxon>Mediophyceae</taxon>
        <taxon>Lithodesmiophycidae</taxon>
        <taxon>Lithodesmiales</taxon>
        <taxon>Lithodesmiaceae</taxon>
        <taxon>Ditylum</taxon>
    </lineage>
</organism>
<dbReference type="EMBL" id="HBNS01002924">
    <property type="protein sequence ID" value="CAE4582665.1"/>
    <property type="molecule type" value="Transcribed_RNA"/>
</dbReference>
<dbReference type="InterPro" id="IPR001100">
    <property type="entry name" value="Pyr_nuc-diS_OxRdtase"/>
</dbReference>
<dbReference type="InterPro" id="IPR050151">
    <property type="entry name" value="Class-I_Pyr_Nuc-Dis_Oxidored"/>
</dbReference>
<feature type="disulfide bond" description="Redox-active" evidence="10">
    <location>
        <begin position="103"/>
        <end position="108"/>
    </location>
</feature>
<comment type="cofactor">
    <cofactor evidence="9">
        <name>FAD</name>
        <dbReference type="ChEBI" id="CHEBI:57692"/>
    </cofactor>
    <text evidence="9">Binds 1 FAD per subunit.</text>
</comment>
<dbReference type="GO" id="GO:0045252">
    <property type="term" value="C:oxoglutarate dehydrogenase complex"/>
    <property type="evidence" value="ECO:0007669"/>
    <property type="project" value="TreeGrafter"/>
</dbReference>
<evidence type="ECO:0008006" key="16">
    <source>
        <dbReference type="Google" id="ProtNLM"/>
    </source>
</evidence>
<dbReference type="SUPFAM" id="SSF51905">
    <property type="entry name" value="FAD/NAD(P)-binding domain"/>
    <property type="match status" value="1"/>
</dbReference>
<evidence type="ECO:0000256" key="3">
    <source>
        <dbReference type="ARBA" id="ARBA00022827"/>
    </source>
</evidence>
<keyword evidence="12" id="KW-0732">Signal</keyword>
<feature type="binding site" evidence="9">
    <location>
        <position position="112"/>
    </location>
    <ligand>
        <name>FAD</name>
        <dbReference type="ChEBI" id="CHEBI:57692"/>
    </ligand>
</feature>
<dbReference type="PIRSF" id="PIRSF000350">
    <property type="entry name" value="Mercury_reductase_MerA"/>
    <property type="match status" value="1"/>
</dbReference>
<dbReference type="Gene3D" id="3.50.50.60">
    <property type="entry name" value="FAD/NAD(P)-binding domain"/>
    <property type="match status" value="2"/>
</dbReference>
<evidence type="ECO:0000256" key="11">
    <source>
        <dbReference type="RuleBase" id="RU003691"/>
    </source>
</evidence>
<dbReference type="GO" id="GO:0004148">
    <property type="term" value="F:dihydrolipoyl dehydrogenase (NADH) activity"/>
    <property type="evidence" value="ECO:0007669"/>
    <property type="project" value="TreeGrafter"/>
</dbReference>
<keyword evidence="2 11" id="KW-0285">Flavoprotein</keyword>
<dbReference type="PRINTS" id="PR00368">
    <property type="entry name" value="FADPNR"/>
</dbReference>
<dbReference type="InterPro" id="IPR016156">
    <property type="entry name" value="FAD/NAD-linked_Rdtase_dimer_sf"/>
</dbReference>
<dbReference type="PANTHER" id="PTHR22912:SF151">
    <property type="entry name" value="DIHYDROLIPOYL DEHYDROGENASE, MITOCHONDRIAL"/>
    <property type="match status" value="1"/>
</dbReference>
<dbReference type="GO" id="GO:0005739">
    <property type="term" value="C:mitochondrion"/>
    <property type="evidence" value="ECO:0007669"/>
    <property type="project" value="TreeGrafter"/>
</dbReference>
<dbReference type="GO" id="GO:0050660">
    <property type="term" value="F:flavin adenine dinucleotide binding"/>
    <property type="evidence" value="ECO:0007669"/>
    <property type="project" value="TreeGrafter"/>
</dbReference>
<evidence type="ECO:0000259" key="13">
    <source>
        <dbReference type="Pfam" id="PF02852"/>
    </source>
</evidence>
<evidence type="ECO:0000256" key="1">
    <source>
        <dbReference type="ARBA" id="ARBA00007532"/>
    </source>
</evidence>
<dbReference type="InterPro" id="IPR023753">
    <property type="entry name" value="FAD/NAD-binding_dom"/>
</dbReference>
<evidence type="ECO:0000256" key="8">
    <source>
        <dbReference type="PIRSR" id="PIRSR000350-2"/>
    </source>
</evidence>